<dbReference type="AlphaFoldDB" id="A0A4R6GPL2"/>
<comment type="caution">
    <text evidence="1">The sequence shown here is derived from an EMBL/GenBank/DDBJ whole genome shotgun (WGS) entry which is preliminary data.</text>
</comment>
<dbReference type="RefSeq" id="WP_208107443.1">
    <property type="nucleotide sequence ID" value="NZ_SNWH01000032.1"/>
</dbReference>
<feature type="non-terminal residue" evidence="1">
    <location>
        <position position="152"/>
    </location>
</feature>
<name>A0A4R6GPL2_9GAMM</name>
<evidence type="ECO:0000313" key="1">
    <source>
        <dbReference type="EMBL" id="TDN97086.1"/>
    </source>
</evidence>
<sequence>MATNIWRDLKAVLATTERLINDPLRTLACFPDMGATCRATIALKRSPVSAVELIDRPMLCSVQGEPGMSEVLRTLPRERLEMPEPVAFAHDHLLSWLVITPLDERVAVLSSLRPCTAPGKSVEYASAAGDGTGCRRWRGKDQGLTGNADHVE</sequence>
<evidence type="ECO:0000313" key="2">
    <source>
        <dbReference type="Proteomes" id="UP000295150"/>
    </source>
</evidence>
<dbReference type="Proteomes" id="UP000295150">
    <property type="component" value="Unassembled WGS sequence"/>
</dbReference>
<accession>A0A4R6GPL2</accession>
<organism evidence="1 2">
    <name type="scientific">Halomonas ventosae</name>
    <dbReference type="NCBI Taxonomy" id="229007"/>
    <lineage>
        <taxon>Bacteria</taxon>
        <taxon>Pseudomonadati</taxon>
        <taxon>Pseudomonadota</taxon>
        <taxon>Gammaproteobacteria</taxon>
        <taxon>Oceanospirillales</taxon>
        <taxon>Halomonadaceae</taxon>
        <taxon>Halomonas</taxon>
    </lineage>
</organism>
<proteinExistence type="predicted"/>
<reference evidence="1 2" key="1">
    <citation type="submission" date="2019-03" db="EMBL/GenBank/DDBJ databases">
        <title>Freshwater and sediment microbial communities from various areas in North America, analyzing microbe dynamics in response to fracking.</title>
        <authorList>
            <person name="Lamendella R."/>
        </authorList>
    </citation>
    <scope>NUCLEOTIDE SEQUENCE [LARGE SCALE GENOMIC DNA]</scope>
    <source>
        <strain evidence="1 2">1_TX</strain>
    </source>
</reference>
<gene>
    <name evidence="1" type="ORF">DFO68_13218</name>
</gene>
<protein>
    <submittedName>
        <fullName evidence="1">Uncharacterized protein</fullName>
    </submittedName>
</protein>
<dbReference type="EMBL" id="SNWH01000032">
    <property type="protein sequence ID" value="TDN97086.1"/>
    <property type="molecule type" value="Genomic_DNA"/>
</dbReference>
<keyword evidence="2" id="KW-1185">Reference proteome</keyword>